<reference evidence="2 4" key="1">
    <citation type="submission" date="2014-09" db="EMBL/GenBank/DDBJ databases">
        <title>Lactobacillus mucosae CRL573 Genome Sequencing.</title>
        <authorList>
            <person name="Bleckwedel J."/>
            <person name="Teran L.C."/>
            <person name="Bonacina J."/>
            <person name="Saavedra L."/>
            <person name="Mozzi F.B."/>
            <person name="Raya R.R."/>
        </authorList>
    </citation>
    <scope>NUCLEOTIDE SEQUENCE [LARGE SCALE GENOMIC DNA]</scope>
    <source>
        <strain evidence="2 4">CRL573</strain>
    </source>
</reference>
<organism evidence="2 4">
    <name type="scientific">Limosilactobacillus mucosae</name>
    <name type="common">Lactobacillus mucosae</name>
    <dbReference type="NCBI Taxonomy" id="97478"/>
    <lineage>
        <taxon>Bacteria</taxon>
        <taxon>Bacillati</taxon>
        <taxon>Bacillota</taxon>
        <taxon>Bacilli</taxon>
        <taxon>Lactobacillales</taxon>
        <taxon>Lactobacillaceae</taxon>
        <taxon>Limosilactobacillus</taxon>
    </lineage>
</organism>
<evidence type="ECO:0000313" key="4">
    <source>
        <dbReference type="Proteomes" id="UP000030001"/>
    </source>
</evidence>
<reference evidence="3 5" key="2">
    <citation type="submission" date="2019-06" db="EMBL/GenBank/DDBJ databases">
        <authorList>
            <person name="Rodrigo-Torres L."/>
            <person name="Arahal R. D."/>
            <person name="Lucena T."/>
        </authorList>
    </citation>
    <scope>NUCLEOTIDE SEQUENCE [LARGE SCALE GENOMIC DNA]</scope>
    <source>
        <strain evidence="3 5">INIA P508</strain>
    </source>
</reference>
<dbReference type="InterPro" id="IPR035069">
    <property type="entry name" value="TTHA1013/TTHA0281-like"/>
</dbReference>
<evidence type="ECO:0000259" key="1">
    <source>
        <dbReference type="Pfam" id="PF15919"/>
    </source>
</evidence>
<evidence type="ECO:0000313" key="2">
    <source>
        <dbReference type="EMBL" id="KGL67437.1"/>
    </source>
</evidence>
<protein>
    <recommendedName>
        <fullName evidence="1">HicB-like antitoxin of toxin-antitoxin system domain-containing protein</fullName>
    </recommendedName>
</protein>
<dbReference type="RefSeq" id="WP_034539212.1">
    <property type="nucleotide sequence ID" value="NZ_CABFNH010000003.1"/>
</dbReference>
<dbReference type="AlphaFoldDB" id="A0A099YDH5"/>
<evidence type="ECO:0000313" key="5">
    <source>
        <dbReference type="Proteomes" id="UP000365705"/>
    </source>
</evidence>
<dbReference type="EMBL" id="JROC01000022">
    <property type="protein sequence ID" value="KGL67437.1"/>
    <property type="molecule type" value="Genomic_DNA"/>
</dbReference>
<accession>A0A099YDH5</accession>
<dbReference type="EMBL" id="CABFNH010000003">
    <property type="protein sequence ID" value="VTZ88378.1"/>
    <property type="molecule type" value="Genomic_DNA"/>
</dbReference>
<evidence type="ECO:0000313" key="3">
    <source>
        <dbReference type="EMBL" id="VTZ88378.1"/>
    </source>
</evidence>
<sequence length="87" mass="9667">MELVSYGAVFTPTEKEIQVDFPDVPEAFTQGQTMDEAIENAKLGLAIVINDKLGHFESAPAATPIDQLKTAFPDREVRLIEVDLEKY</sequence>
<dbReference type="Gene3D" id="3.30.160.250">
    <property type="match status" value="1"/>
</dbReference>
<dbReference type="Proteomes" id="UP000365705">
    <property type="component" value="Unassembled WGS sequence"/>
</dbReference>
<dbReference type="GeneID" id="57114663"/>
<proteinExistence type="predicted"/>
<name>A0A099YDH5_LIMMU</name>
<dbReference type="Proteomes" id="UP000030001">
    <property type="component" value="Unassembled WGS sequence"/>
</dbReference>
<feature type="domain" description="HicB-like antitoxin of toxin-antitoxin system" evidence="1">
    <location>
        <begin position="17"/>
        <end position="86"/>
    </location>
</feature>
<dbReference type="Pfam" id="PF15919">
    <property type="entry name" value="HicB_lk_antitox"/>
    <property type="match status" value="1"/>
</dbReference>
<dbReference type="SUPFAM" id="SSF143100">
    <property type="entry name" value="TTHA1013/TTHA0281-like"/>
    <property type="match status" value="1"/>
</dbReference>
<gene>
    <name evidence="3" type="ORF">LMUP508_00285</name>
    <name evidence="2" type="ORF">LX03_01615</name>
</gene>
<dbReference type="InterPro" id="IPR031807">
    <property type="entry name" value="HicB-like"/>
</dbReference>